<dbReference type="OrthoDB" id="506498at2759"/>
<dbReference type="PANTHER" id="PTHR45128:SF1">
    <property type="entry name" value="S-ADENOSYLMETHIONINE-DEPENDENT METHYLTRANSFERASE RV2258C"/>
    <property type="match status" value="1"/>
</dbReference>
<dbReference type="InterPro" id="IPR025714">
    <property type="entry name" value="Methyltranfer_dom"/>
</dbReference>
<dbReference type="KEGG" id="spu:115927983"/>
<sequence length="143" mass="16302">MLEVVKKEGPLGLPFSKAKSFTEFEDDFSRLWYENEFRQEFIPSIPSLHTKLDKGISMLDVGCGHGAGILKLAEHYPCNRFVGIEIGEDSVKSARDLANVKNLTNVEFHCIDATTLPKDWANTFDYVFFYNVIQGRMFENGWA</sequence>
<keyword evidence="3" id="KW-1185">Reference proteome</keyword>
<organism evidence="2 3">
    <name type="scientific">Strongylocentrotus purpuratus</name>
    <name type="common">Purple sea urchin</name>
    <dbReference type="NCBI Taxonomy" id="7668"/>
    <lineage>
        <taxon>Eukaryota</taxon>
        <taxon>Metazoa</taxon>
        <taxon>Echinodermata</taxon>
        <taxon>Eleutherozoa</taxon>
        <taxon>Echinozoa</taxon>
        <taxon>Echinoidea</taxon>
        <taxon>Euechinoidea</taxon>
        <taxon>Echinacea</taxon>
        <taxon>Camarodonta</taxon>
        <taxon>Echinidea</taxon>
        <taxon>Strongylocentrotidae</taxon>
        <taxon>Strongylocentrotus</taxon>
    </lineage>
</organism>
<dbReference type="Gene3D" id="3.40.50.150">
    <property type="entry name" value="Vaccinia Virus protein VP39"/>
    <property type="match status" value="1"/>
</dbReference>
<dbReference type="EnsemblMetazoa" id="XM_030994416">
    <property type="protein sequence ID" value="XP_030850276"/>
    <property type="gene ID" value="LOC115927983"/>
</dbReference>
<evidence type="ECO:0000313" key="3">
    <source>
        <dbReference type="Proteomes" id="UP000007110"/>
    </source>
</evidence>
<dbReference type="PANTHER" id="PTHR45128">
    <property type="entry name" value="METHYLTRANSFERASE TYPE 11"/>
    <property type="match status" value="1"/>
</dbReference>
<evidence type="ECO:0000313" key="2">
    <source>
        <dbReference type="EnsemblMetazoa" id="XP_030850276"/>
    </source>
</evidence>
<dbReference type="GeneID" id="115927983"/>
<dbReference type="CDD" id="cd02440">
    <property type="entry name" value="AdoMet_MTases"/>
    <property type="match status" value="1"/>
</dbReference>
<dbReference type="SUPFAM" id="SSF53335">
    <property type="entry name" value="S-adenosyl-L-methionine-dependent methyltransferases"/>
    <property type="match status" value="1"/>
</dbReference>
<dbReference type="Pfam" id="PF13847">
    <property type="entry name" value="Methyltransf_31"/>
    <property type="match status" value="1"/>
</dbReference>
<reference evidence="2" key="2">
    <citation type="submission" date="2021-01" db="UniProtKB">
        <authorList>
            <consortium name="EnsemblMetazoa"/>
        </authorList>
    </citation>
    <scope>IDENTIFICATION</scope>
</reference>
<protein>
    <recommendedName>
        <fullName evidence="1">Methyltransferase domain-containing protein</fullName>
    </recommendedName>
</protein>
<dbReference type="InterPro" id="IPR029063">
    <property type="entry name" value="SAM-dependent_MTases_sf"/>
</dbReference>
<dbReference type="InParanoid" id="A0A7M7PFG8"/>
<feature type="domain" description="Methyltransferase" evidence="1">
    <location>
        <begin position="53"/>
        <end position="133"/>
    </location>
</feature>
<dbReference type="AlphaFoldDB" id="A0A7M7PFG8"/>
<dbReference type="Proteomes" id="UP000007110">
    <property type="component" value="Unassembled WGS sequence"/>
</dbReference>
<name>A0A7M7PFG8_STRPU</name>
<reference evidence="3" key="1">
    <citation type="submission" date="2015-02" db="EMBL/GenBank/DDBJ databases">
        <title>Genome sequencing for Strongylocentrotus purpuratus.</title>
        <authorList>
            <person name="Murali S."/>
            <person name="Liu Y."/>
            <person name="Vee V."/>
            <person name="English A."/>
            <person name="Wang M."/>
            <person name="Skinner E."/>
            <person name="Han Y."/>
            <person name="Muzny D.M."/>
            <person name="Worley K.C."/>
            <person name="Gibbs R.A."/>
        </authorList>
    </citation>
    <scope>NUCLEOTIDE SEQUENCE</scope>
</reference>
<evidence type="ECO:0000259" key="1">
    <source>
        <dbReference type="Pfam" id="PF13847"/>
    </source>
</evidence>
<dbReference type="InterPro" id="IPR053173">
    <property type="entry name" value="SAM-binding_MTase"/>
</dbReference>
<accession>A0A7M7PFG8</accession>
<dbReference type="RefSeq" id="XP_030850276.1">
    <property type="nucleotide sequence ID" value="XM_030994416.1"/>
</dbReference>
<dbReference type="OMA" id="MFANAYP"/>
<proteinExistence type="predicted"/>